<gene>
    <name evidence="1" type="ORF">BS637_06995</name>
    <name evidence="2" type="ORF">BS638_00240</name>
</gene>
<reference evidence="1 3" key="1">
    <citation type="submission" date="2016-12" db="EMBL/GenBank/DDBJ databases">
        <title>Clostridium tepidum sp. nov., a close relative of Clostridium sporogenes and Clostridium botulinum Group I.</title>
        <authorList>
            <person name="Dobritsa A.P."/>
            <person name="Kutumbaka K."/>
            <person name="Werner K."/>
            <person name="Samadpour M."/>
        </authorList>
    </citation>
    <scope>NUCLEOTIDE SEQUENCE [LARGE SCALE GENOMIC DNA]</scope>
    <source>
        <strain evidence="1 3">PE</strain>
    </source>
</reference>
<sequence length="66" mass="7903">MRGSLYFPEVYKLLYRDVTVLYSNNNYFEEEIFQLDRNVTSLYFHFEKEGNIRAGNYGIKIALILI</sequence>
<accession>A0A1S9IHX2</accession>
<dbReference type="EMBL" id="MRAE01000001">
    <property type="protein sequence ID" value="OOO69853.1"/>
    <property type="molecule type" value="Genomic_DNA"/>
</dbReference>
<protein>
    <submittedName>
        <fullName evidence="2">Uncharacterized protein</fullName>
    </submittedName>
</protein>
<evidence type="ECO:0000313" key="3">
    <source>
        <dbReference type="Proteomes" id="UP000190206"/>
    </source>
</evidence>
<comment type="caution">
    <text evidence="2">The sequence shown here is derived from an EMBL/GenBank/DDBJ whole genome shotgun (WGS) entry which is preliminary data.</text>
</comment>
<organism evidence="2 4">
    <name type="scientific">Clostridium tepidum</name>
    <dbReference type="NCBI Taxonomy" id="1962263"/>
    <lineage>
        <taxon>Bacteria</taxon>
        <taxon>Bacillati</taxon>
        <taxon>Bacillota</taxon>
        <taxon>Clostridia</taxon>
        <taxon>Eubacteriales</taxon>
        <taxon>Clostridiaceae</taxon>
        <taxon>Clostridium</taxon>
    </lineage>
</organism>
<name>A0A1S9IHX2_9CLOT</name>
<proteinExistence type="predicted"/>
<evidence type="ECO:0000313" key="2">
    <source>
        <dbReference type="EMBL" id="OOO69853.1"/>
    </source>
</evidence>
<reference evidence="2 4" key="2">
    <citation type="submission" date="2016-12" db="EMBL/GenBank/DDBJ databases">
        <title>Clostridium tepidum sp. nov., a close relative of Clostridium sporogenes and Clostridium botulinum Group I.</title>
        <authorList>
            <person name="Dobritsa A.P."/>
            <person name="Kutumbaka K.K."/>
            <person name="Werner K."/>
            <person name="Wiedmann M."/>
            <person name="Asmus A."/>
            <person name="Samadpour M."/>
        </authorList>
    </citation>
    <scope>NUCLEOTIDE SEQUENCE [LARGE SCALE GENOMIC DNA]</scope>
    <source>
        <strain evidence="2 4">IEH 97212</strain>
    </source>
</reference>
<dbReference type="Proteomes" id="UP000190206">
    <property type="component" value="Unassembled WGS sequence"/>
</dbReference>
<evidence type="ECO:0000313" key="1">
    <source>
        <dbReference type="EMBL" id="OOO62575.1"/>
    </source>
</evidence>
<dbReference type="AlphaFoldDB" id="A0A1S9IHX2"/>
<keyword evidence="3" id="KW-1185">Reference proteome</keyword>
<dbReference type="EMBL" id="MRAD01000005">
    <property type="protein sequence ID" value="OOO62575.1"/>
    <property type="molecule type" value="Genomic_DNA"/>
</dbReference>
<evidence type="ECO:0000313" key="4">
    <source>
        <dbReference type="Proteomes" id="UP000190256"/>
    </source>
</evidence>
<dbReference type="Proteomes" id="UP000190256">
    <property type="component" value="Unassembled WGS sequence"/>
</dbReference>